<sequence>MEKTAFQTNSGFCEFRVLPFGIHGAPATFQRVMDKILTGCRCFARAYLDDLIIFSDSWEGHEQNFKEVLGRIAAAGLHIHPDKCKFGLYEVQYLDHKVGNSKIIQLESKVEVMKNFPGPTTKKSEVISWHRCVLPKVCPQFIFGCVAADRSSSETKYKPLHAASEAESSLRSPEDCTYYCPYPEHCRLCQKACASNGCFEYGIGAVLTQRDGEEHPFAYISRKLSPVKQR</sequence>
<accession>A0AA88LI78</accession>
<evidence type="ECO:0000313" key="3">
    <source>
        <dbReference type="Proteomes" id="UP001187531"/>
    </source>
</evidence>
<proteinExistence type="predicted"/>
<gene>
    <name evidence="2" type="ORF">QYM36_008509</name>
</gene>
<dbReference type="FunFam" id="3.30.70.270:FF:000003">
    <property type="entry name" value="Transposon Ty3-G Gag-Pol polyprotein"/>
    <property type="match status" value="1"/>
</dbReference>
<dbReference type="Proteomes" id="UP001187531">
    <property type="component" value="Unassembled WGS sequence"/>
</dbReference>
<dbReference type="PANTHER" id="PTHR33064">
    <property type="entry name" value="POL PROTEIN"/>
    <property type="match status" value="1"/>
</dbReference>
<keyword evidence="3" id="KW-1185">Reference proteome</keyword>
<dbReference type="GO" id="GO:0071897">
    <property type="term" value="P:DNA biosynthetic process"/>
    <property type="evidence" value="ECO:0007669"/>
    <property type="project" value="UniProtKB-ARBA"/>
</dbReference>
<dbReference type="AlphaFoldDB" id="A0AA88LI78"/>
<dbReference type="EMBL" id="JAVRJZ010000001">
    <property type="protein sequence ID" value="KAK2728054.1"/>
    <property type="molecule type" value="Genomic_DNA"/>
</dbReference>
<dbReference type="InterPro" id="IPR051320">
    <property type="entry name" value="Viral_Replic_Matur_Polypro"/>
</dbReference>
<dbReference type="PANTHER" id="PTHR33064:SF29">
    <property type="entry name" value="PEPTIDASE A2 DOMAIN-CONTAINING PROTEIN-RELATED"/>
    <property type="match status" value="1"/>
</dbReference>
<feature type="domain" description="Reverse transcriptase" evidence="1">
    <location>
        <begin position="6"/>
        <end position="96"/>
    </location>
</feature>
<dbReference type="InterPro" id="IPR000477">
    <property type="entry name" value="RT_dom"/>
</dbReference>
<dbReference type="Gene3D" id="3.30.70.270">
    <property type="match status" value="1"/>
</dbReference>
<dbReference type="Pfam" id="PF00078">
    <property type="entry name" value="RVT_1"/>
    <property type="match status" value="1"/>
</dbReference>
<dbReference type="CDD" id="cd01647">
    <property type="entry name" value="RT_LTR"/>
    <property type="match status" value="1"/>
</dbReference>
<reference evidence="2" key="1">
    <citation type="submission" date="2023-07" db="EMBL/GenBank/DDBJ databases">
        <title>Chromosome-level genome assembly of Artemia franciscana.</title>
        <authorList>
            <person name="Jo E."/>
        </authorList>
    </citation>
    <scope>NUCLEOTIDE SEQUENCE</scope>
    <source>
        <tissue evidence="2">Whole body</tissue>
    </source>
</reference>
<protein>
    <recommendedName>
        <fullName evidence="1">Reverse transcriptase domain-containing protein</fullName>
    </recommendedName>
</protein>
<evidence type="ECO:0000313" key="2">
    <source>
        <dbReference type="EMBL" id="KAK2728054.1"/>
    </source>
</evidence>
<evidence type="ECO:0000259" key="1">
    <source>
        <dbReference type="Pfam" id="PF00078"/>
    </source>
</evidence>
<organism evidence="2 3">
    <name type="scientific">Artemia franciscana</name>
    <name type="common">Brine shrimp</name>
    <name type="synonym">Artemia sanfranciscana</name>
    <dbReference type="NCBI Taxonomy" id="6661"/>
    <lineage>
        <taxon>Eukaryota</taxon>
        <taxon>Metazoa</taxon>
        <taxon>Ecdysozoa</taxon>
        <taxon>Arthropoda</taxon>
        <taxon>Crustacea</taxon>
        <taxon>Branchiopoda</taxon>
        <taxon>Anostraca</taxon>
        <taxon>Artemiidae</taxon>
        <taxon>Artemia</taxon>
    </lineage>
</organism>
<dbReference type="InterPro" id="IPR043502">
    <property type="entry name" value="DNA/RNA_pol_sf"/>
</dbReference>
<dbReference type="SUPFAM" id="SSF56672">
    <property type="entry name" value="DNA/RNA polymerases"/>
    <property type="match status" value="1"/>
</dbReference>
<dbReference type="InterPro" id="IPR043128">
    <property type="entry name" value="Rev_trsase/Diguanyl_cyclase"/>
</dbReference>
<comment type="caution">
    <text evidence="2">The sequence shown here is derived from an EMBL/GenBank/DDBJ whole genome shotgun (WGS) entry which is preliminary data.</text>
</comment>
<name>A0AA88LI78_ARTSF</name>